<evidence type="ECO:0000256" key="1">
    <source>
        <dbReference type="SAM" id="Phobius"/>
    </source>
</evidence>
<keyword evidence="1" id="KW-0472">Membrane</keyword>
<evidence type="ECO:0000313" key="4">
    <source>
        <dbReference type="Proteomes" id="UP000218627"/>
    </source>
</evidence>
<feature type="chain" id="PRO_5012831951" evidence="2">
    <location>
        <begin position="16"/>
        <end position="71"/>
    </location>
</feature>
<sequence length="71" mass="7747">MMVLLFLLMFGFVFAQSQCECADYVLALNQLNETLKDFKIHLLGLGIGLATVMGLLASVIVGNALRRSGEK</sequence>
<keyword evidence="4" id="KW-1185">Reference proteome</keyword>
<dbReference type="Proteomes" id="UP000218627">
    <property type="component" value="Unassembled WGS sequence"/>
</dbReference>
<dbReference type="RefSeq" id="WP_096603440.1">
    <property type="nucleotide sequence ID" value="NZ_OBEN01000015.1"/>
</dbReference>
<keyword evidence="1" id="KW-0812">Transmembrane</keyword>
<organism evidence="3 4">
    <name type="scientific">Hydrogenobacter hydrogenophilus</name>
    <dbReference type="NCBI Taxonomy" id="35835"/>
    <lineage>
        <taxon>Bacteria</taxon>
        <taxon>Pseudomonadati</taxon>
        <taxon>Aquificota</taxon>
        <taxon>Aquificia</taxon>
        <taxon>Aquificales</taxon>
        <taxon>Aquificaceae</taxon>
        <taxon>Hydrogenobacter</taxon>
    </lineage>
</organism>
<accession>A0A285PA49</accession>
<dbReference type="EMBL" id="OBEN01000015">
    <property type="protein sequence ID" value="SNZ16741.1"/>
    <property type="molecule type" value="Genomic_DNA"/>
</dbReference>
<evidence type="ECO:0000256" key="2">
    <source>
        <dbReference type="SAM" id="SignalP"/>
    </source>
</evidence>
<evidence type="ECO:0000313" key="3">
    <source>
        <dbReference type="EMBL" id="SNZ16741.1"/>
    </source>
</evidence>
<name>A0A285PA49_9AQUI</name>
<proteinExistence type="predicted"/>
<reference evidence="4" key="1">
    <citation type="submission" date="2017-09" db="EMBL/GenBank/DDBJ databases">
        <authorList>
            <person name="Varghese N."/>
            <person name="Submissions S."/>
        </authorList>
    </citation>
    <scope>NUCLEOTIDE SEQUENCE [LARGE SCALE GENOMIC DNA]</scope>
    <source>
        <strain evidence="4">DSM 2913</strain>
    </source>
</reference>
<dbReference type="AlphaFoldDB" id="A0A285PA49"/>
<protein>
    <submittedName>
        <fullName evidence="3">Uncharacterized protein</fullName>
    </submittedName>
</protein>
<feature type="signal peptide" evidence="2">
    <location>
        <begin position="1"/>
        <end position="15"/>
    </location>
</feature>
<gene>
    <name evidence="3" type="ORF">SAMN06265353_1694</name>
</gene>
<keyword evidence="1" id="KW-1133">Transmembrane helix</keyword>
<keyword evidence="2" id="KW-0732">Signal</keyword>
<feature type="transmembrane region" description="Helical" evidence="1">
    <location>
        <begin position="43"/>
        <end position="65"/>
    </location>
</feature>